<feature type="domain" description="N-acetyltransferase" evidence="1">
    <location>
        <begin position="9"/>
        <end position="179"/>
    </location>
</feature>
<proteinExistence type="predicted"/>
<protein>
    <submittedName>
        <fullName evidence="2">Acetyltransferase</fullName>
    </submittedName>
</protein>
<reference evidence="2 3" key="1">
    <citation type="submission" date="2015-08" db="EMBL/GenBank/DDBJ databases">
        <title>Draft Genome Sequence of Pseudoalteromonas porphyrae UCD-SED14.</title>
        <authorList>
            <person name="Coil D.A."/>
            <person name="Jospin G."/>
            <person name="Lee R.D."/>
            <person name="Eisen J.A."/>
        </authorList>
    </citation>
    <scope>NUCLEOTIDE SEQUENCE [LARGE SCALE GENOMIC DNA]</scope>
    <source>
        <strain evidence="2 3">UCD-SED14</strain>
    </source>
</reference>
<keyword evidence="2" id="KW-0808">Transferase</keyword>
<accession>A0A0N1EWQ9</accession>
<dbReference type="Proteomes" id="UP000037848">
    <property type="component" value="Unassembled WGS sequence"/>
</dbReference>
<evidence type="ECO:0000313" key="2">
    <source>
        <dbReference type="EMBL" id="KPH64747.1"/>
    </source>
</evidence>
<dbReference type="PANTHER" id="PTHR43792">
    <property type="entry name" value="GNAT FAMILY, PUTATIVE (AFU_ORTHOLOGUE AFUA_3G00765)-RELATED-RELATED"/>
    <property type="match status" value="1"/>
</dbReference>
<dbReference type="RefSeq" id="WP_054453337.1">
    <property type="nucleotide sequence ID" value="NZ_LHPH01000004.1"/>
</dbReference>
<dbReference type="SUPFAM" id="SSF55729">
    <property type="entry name" value="Acyl-CoA N-acyltransferases (Nat)"/>
    <property type="match status" value="1"/>
</dbReference>
<comment type="caution">
    <text evidence="2">The sequence shown here is derived from an EMBL/GenBank/DDBJ whole genome shotgun (WGS) entry which is preliminary data.</text>
</comment>
<keyword evidence="3" id="KW-1185">Reference proteome</keyword>
<dbReference type="Gene3D" id="3.40.630.30">
    <property type="match status" value="1"/>
</dbReference>
<dbReference type="AlphaFoldDB" id="A0A0N1EWQ9"/>
<evidence type="ECO:0000259" key="1">
    <source>
        <dbReference type="PROSITE" id="PS51186"/>
    </source>
</evidence>
<dbReference type="InterPro" id="IPR016181">
    <property type="entry name" value="Acyl_CoA_acyltransferase"/>
</dbReference>
<dbReference type="EMBL" id="LHPH01000004">
    <property type="protein sequence ID" value="KPH64747.1"/>
    <property type="molecule type" value="Genomic_DNA"/>
</dbReference>
<dbReference type="PATRIC" id="fig|187330.3.peg.2903"/>
<dbReference type="PROSITE" id="PS51186">
    <property type="entry name" value="GNAT"/>
    <property type="match status" value="1"/>
</dbReference>
<organism evidence="2 3">
    <name type="scientific">Pseudoalteromonas porphyrae</name>
    <dbReference type="NCBI Taxonomy" id="187330"/>
    <lineage>
        <taxon>Bacteria</taxon>
        <taxon>Pseudomonadati</taxon>
        <taxon>Pseudomonadota</taxon>
        <taxon>Gammaproteobacteria</taxon>
        <taxon>Alteromonadales</taxon>
        <taxon>Pseudoalteromonadaceae</taxon>
        <taxon>Pseudoalteromonas</taxon>
    </lineage>
</organism>
<gene>
    <name evidence="2" type="ORF">ADS77_05650</name>
</gene>
<sequence>MNIPQTARLNFKLMGERDAQLLFDLDSDPDVMRHLTRGKVSSMQMIKEVFIPRLQAYTNPDKGWGLWQVNITDTNTFIGWVLIRPMGFFTDESNFSDIEIGWRFKQLSWGKGYASEAAKAVAEVIEKQAGVTALSATALKDNIGSIKVMQKLGMQFIKQYIHTDENGDLPAVLYRKSIEIE</sequence>
<name>A0A0N1EWQ9_9GAMM</name>
<dbReference type="STRING" id="187330.AMS58_11440"/>
<dbReference type="PANTHER" id="PTHR43792:SF1">
    <property type="entry name" value="N-ACETYLTRANSFERASE DOMAIN-CONTAINING PROTEIN"/>
    <property type="match status" value="1"/>
</dbReference>
<dbReference type="InterPro" id="IPR000182">
    <property type="entry name" value="GNAT_dom"/>
</dbReference>
<dbReference type="Pfam" id="PF13302">
    <property type="entry name" value="Acetyltransf_3"/>
    <property type="match status" value="1"/>
</dbReference>
<dbReference type="GO" id="GO:0016747">
    <property type="term" value="F:acyltransferase activity, transferring groups other than amino-acyl groups"/>
    <property type="evidence" value="ECO:0007669"/>
    <property type="project" value="InterPro"/>
</dbReference>
<evidence type="ECO:0000313" key="3">
    <source>
        <dbReference type="Proteomes" id="UP000037848"/>
    </source>
</evidence>
<dbReference type="InterPro" id="IPR051531">
    <property type="entry name" value="N-acetyltransferase"/>
</dbReference>
<dbReference type="OrthoDB" id="9801656at2"/>